<feature type="region of interest" description="Disordered" evidence="1">
    <location>
        <begin position="175"/>
        <end position="202"/>
    </location>
</feature>
<organism evidence="2">
    <name type="scientific">Sporisorium scitamineum</name>
    <dbReference type="NCBI Taxonomy" id="49012"/>
    <lineage>
        <taxon>Eukaryota</taxon>
        <taxon>Fungi</taxon>
        <taxon>Dikarya</taxon>
        <taxon>Basidiomycota</taxon>
        <taxon>Ustilaginomycotina</taxon>
        <taxon>Ustilaginomycetes</taxon>
        <taxon>Ustilaginales</taxon>
        <taxon>Ustilaginaceae</taxon>
        <taxon>Sporisorium</taxon>
    </lineage>
</organism>
<dbReference type="InterPro" id="IPR018822">
    <property type="entry name" value="UPF0646"/>
</dbReference>
<accession>A0A127Z9D3</accession>
<gene>
    <name evidence="2" type="ORF">SPSC_01304</name>
</gene>
<feature type="compositionally biased region" description="Basic and acidic residues" evidence="1">
    <location>
        <begin position="144"/>
        <end position="158"/>
    </location>
</feature>
<evidence type="ECO:0000313" key="2">
    <source>
        <dbReference type="EMBL" id="CDU22674.1"/>
    </source>
</evidence>
<feature type="compositionally biased region" description="Polar residues" evidence="1">
    <location>
        <begin position="187"/>
        <end position="199"/>
    </location>
</feature>
<feature type="compositionally biased region" description="Basic and acidic residues" evidence="1">
    <location>
        <begin position="472"/>
        <end position="484"/>
    </location>
</feature>
<feature type="compositionally biased region" description="Low complexity" evidence="1">
    <location>
        <begin position="391"/>
        <end position="406"/>
    </location>
</feature>
<dbReference type="EMBL" id="LK056657">
    <property type="protein sequence ID" value="CDU22674.1"/>
    <property type="molecule type" value="Genomic_DNA"/>
</dbReference>
<feature type="region of interest" description="Disordered" evidence="1">
    <location>
        <begin position="707"/>
        <end position="760"/>
    </location>
</feature>
<feature type="region of interest" description="Disordered" evidence="1">
    <location>
        <begin position="106"/>
        <end position="130"/>
    </location>
</feature>
<dbReference type="Pfam" id="PF10336">
    <property type="entry name" value="DUF2420"/>
    <property type="match status" value="1"/>
</dbReference>
<name>A0A127Z9D3_9BASI</name>
<feature type="compositionally biased region" description="Acidic residues" evidence="1">
    <location>
        <begin position="551"/>
        <end position="572"/>
    </location>
</feature>
<proteinExistence type="predicted"/>
<protein>
    <submittedName>
        <fullName evidence="2">Uncharacterized protein</fullName>
    </submittedName>
</protein>
<feature type="region of interest" description="Disordered" evidence="1">
    <location>
        <begin position="142"/>
        <end position="162"/>
    </location>
</feature>
<feature type="compositionally biased region" description="Acidic residues" evidence="1">
    <location>
        <begin position="580"/>
        <end position="610"/>
    </location>
</feature>
<evidence type="ECO:0000256" key="1">
    <source>
        <dbReference type="SAM" id="MobiDB-lite"/>
    </source>
</evidence>
<feature type="region of interest" description="Disordered" evidence="1">
    <location>
        <begin position="390"/>
        <end position="663"/>
    </location>
</feature>
<feature type="compositionally biased region" description="Acidic residues" evidence="1">
    <location>
        <begin position="485"/>
        <end position="498"/>
    </location>
</feature>
<feature type="compositionally biased region" description="Acidic residues" evidence="1">
    <location>
        <begin position="736"/>
        <end position="751"/>
    </location>
</feature>
<feature type="compositionally biased region" description="Acidic residues" evidence="1">
    <location>
        <begin position="506"/>
        <end position="522"/>
    </location>
</feature>
<sequence>MMDANPDFDYEMEPQGAYAAFQSSAEEVMDDLSSEGVPMSDVGVRFETVDKAAIDVDFYDSEPLPKTDAPHVQSEEILDALEASRTAQSHAGQVAQGLDDTVAQEAHEEGNKAGSHVEHSSATPFEATDSAEQLTVQTVESEAYDGKATEHDELHQQEDASALQNSAALANAFPEGDQLRDDGGDSAQPNGQEGESSNGHAYYHSEDEENTTIRVTFHGQDFVMWSAADIPAFLAVAHAIEKTDSSQESEEVVQIEAPVLELAKDILWQPLDSLFAGLRDKKALGDFLDESHELHIAFPDLDLDVAEDNLYCREITLDDLLQLHHGLGLPTSLHALVSECPRFITKYNELAQHVAGILGHQLQHSSDEEEEAANAGHAVTKTGDVVESVYESESWQAPAEAAAAGELGDEHAAVSPNQAAQAATAGGIPEAVSESHPVNPSQSEARAQQLFRSDNTETEAAGDGPDAPQESGQHKPESQEHDGPLVEEDEEEGVDELAGELQGDYEQVEEEGDDEQVEEEGDAAQVTAAVEAGHEAALAEDAEETHQEIVQAEEEVGDEEAQEGDEEEDGDAQDLKGDGQEYEAEYEEGEGNEEYEEYADGLGENGEDADQTFFTTVNDGSDAEEDELEEPEQGAAQDPALLHPGEDAESTYADEAAEDEQEWQGTLDLSPLIGPFKLSADQSHLPIVPAATTDQGEEQIVEYTEEQGETVLNPGSPSSTVLTSYNIGAQRKRGLDEEDDDEALYEQDDYEAESKRVKVD</sequence>
<feature type="compositionally biased region" description="Acidic residues" evidence="1">
    <location>
        <begin position="621"/>
        <end position="632"/>
    </location>
</feature>
<feature type="compositionally biased region" description="Low complexity" evidence="1">
    <location>
        <begin position="413"/>
        <end position="431"/>
    </location>
</feature>
<reference evidence="2" key="1">
    <citation type="submission" date="2014-06" db="EMBL/GenBank/DDBJ databases">
        <authorList>
            <person name="Ju J."/>
            <person name="Zhang J."/>
        </authorList>
    </citation>
    <scope>NUCLEOTIDE SEQUENCE</scope>
    <source>
        <strain evidence="2">SscI8</strain>
    </source>
</reference>
<dbReference type="AlphaFoldDB" id="A0A127Z9D3"/>
<feature type="compositionally biased region" description="Polar residues" evidence="1">
    <location>
        <begin position="713"/>
        <end position="727"/>
    </location>
</feature>
<feature type="compositionally biased region" description="Polar residues" evidence="1">
    <location>
        <begin position="436"/>
        <end position="453"/>
    </location>
</feature>
<dbReference type="OrthoDB" id="2507795at2759"/>
<feature type="compositionally biased region" description="Basic and acidic residues" evidence="1">
    <location>
        <begin position="106"/>
        <end position="119"/>
    </location>
</feature>